<comment type="caution">
    <text evidence="2">The sequence shown here is derived from an EMBL/GenBank/DDBJ whole genome shotgun (WGS) entry which is preliminary data.</text>
</comment>
<dbReference type="RefSeq" id="WP_247244093.1">
    <property type="nucleotide sequence ID" value="NZ_JALJRA010000008.1"/>
</dbReference>
<feature type="region of interest" description="Disordered" evidence="1">
    <location>
        <begin position="1"/>
        <end position="27"/>
    </location>
</feature>
<reference evidence="2 3" key="1">
    <citation type="submission" date="2024-06" db="EMBL/GenBank/DDBJ databases">
        <title>Genomic Encyclopedia of Type Strains, Phase IV (KMG-IV): sequencing the most valuable type-strain genomes for metagenomic binning, comparative biology and taxonomic classification.</title>
        <authorList>
            <person name="Goeker M."/>
        </authorList>
    </citation>
    <scope>NUCLEOTIDE SEQUENCE [LARGE SCALE GENOMIC DNA]</scope>
    <source>
        <strain evidence="2 3">DSM 105042</strain>
    </source>
</reference>
<sequence>MIASNDMPVPQKPMPEGGSERARRIDRPELVERLAKELRLRSDPDLPHEVYVEQVRRQLAGRSGLSGATAREQILGTRKMPLQSASVFRAWAMRE</sequence>
<evidence type="ECO:0000256" key="1">
    <source>
        <dbReference type="SAM" id="MobiDB-lite"/>
    </source>
</evidence>
<protein>
    <submittedName>
        <fullName evidence="2">Uncharacterized protein</fullName>
    </submittedName>
</protein>
<feature type="compositionally biased region" description="Basic and acidic residues" evidence="1">
    <location>
        <begin position="18"/>
        <end position="27"/>
    </location>
</feature>
<evidence type="ECO:0000313" key="2">
    <source>
        <dbReference type="EMBL" id="MET3586292.1"/>
    </source>
</evidence>
<gene>
    <name evidence="2" type="ORF">ABID21_002409</name>
</gene>
<accession>A0ABV2H791</accession>
<dbReference type="Proteomes" id="UP001549031">
    <property type="component" value="Unassembled WGS sequence"/>
</dbReference>
<name>A0ABV2H791_9HYPH</name>
<organism evidence="2 3">
    <name type="scientific">Pseudorhizobium tarimense</name>
    <dbReference type="NCBI Taxonomy" id="1079109"/>
    <lineage>
        <taxon>Bacteria</taxon>
        <taxon>Pseudomonadati</taxon>
        <taxon>Pseudomonadota</taxon>
        <taxon>Alphaproteobacteria</taxon>
        <taxon>Hyphomicrobiales</taxon>
        <taxon>Rhizobiaceae</taxon>
        <taxon>Rhizobium/Agrobacterium group</taxon>
        <taxon>Pseudorhizobium</taxon>
    </lineage>
</organism>
<dbReference type="EMBL" id="JBEPLJ010000008">
    <property type="protein sequence ID" value="MET3586292.1"/>
    <property type="molecule type" value="Genomic_DNA"/>
</dbReference>
<proteinExistence type="predicted"/>
<evidence type="ECO:0000313" key="3">
    <source>
        <dbReference type="Proteomes" id="UP001549031"/>
    </source>
</evidence>
<keyword evidence="3" id="KW-1185">Reference proteome</keyword>